<dbReference type="GO" id="GO:0003677">
    <property type="term" value="F:DNA binding"/>
    <property type="evidence" value="ECO:0007669"/>
    <property type="project" value="TreeGrafter"/>
</dbReference>
<comment type="caution">
    <text evidence="9">The sequence shown here is derived from an EMBL/GenBank/DDBJ whole genome shotgun (WGS) entry which is preliminary data.</text>
</comment>
<evidence type="ECO:0000259" key="8">
    <source>
        <dbReference type="PROSITE" id="PS51645"/>
    </source>
</evidence>
<keyword evidence="4 7" id="KW-0157">Chromophore</keyword>
<dbReference type="Pfam" id="PF03441">
    <property type="entry name" value="FAD_binding_7"/>
    <property type="match status" value="1"/>
</dbReference>
<dbReference type="EMBL" id="WNDQ01000005">
    <property type="protein sequence ID" value="KAF1023403.1"/>
    <property type="molecule type" value="Genomic_DNA"/>
</dbReference>
<feature type="site" description="Electron transfer via tryptophanyl radical" evidence="6">
    <location>
        <position position="339"/>
    </location>
</feature>
<dbReference type="Proteomes" id="UP000461670">
    <property type="component" value="Unassembled WGS sequence"/>
</dbReference>
<proteinExistence type="inferred from homology"/>
<dbReference type="GO" id="GO:0071949">
    <property type="term" value="F:FAD binding"/>
    <property type="evidence" value="ECO:0007669"/>
    <property type="project" value="TreeGrafter"/>
</dbReference>
<dbReference type="Gene3D" id="1.25.40.80">
    <property type="match status" value="1"/>
</dbReference>
<keyword evidence="2 5" id="KW-0285">Flavoprotein</keyword>
<feature type="site" description="Electron transfer via tryptophanyl radical" evidence="6">
    <location>
        <position position="418"/>
    </location>
</feature>
<sequence>MPLRDGGPTIGGLESPIHPPMPHATYASGLLWLRRDLRIADNHALHRALLQCGKVHVAFVFDTDILEPLPRQDRRVEFIVRSLAELDAALRQRAGSDATGLITLQGPAASEIPLLAQSLGVQVVWAAHDDEPAALRRDARVLGALADLGIAFHTVKDHLVFERQEIQTQAGTACTVFTPYKRRWLQRIADEPGVLAAHPSATADFSKLAPRPPRWRHAPLDLPDLGFQPSNLRDLAIPTGESGGRALFEDFRDRLDHYHATRDFPAVKGPSYLGVHLRFGTVSVRELARQAWQRQQQGSEGAAVWLSELAWRDFFHQILANFPHVEDHAFHPAYDHIRWEHGKHADALFAAWCEGRTGYPLVDAAMAQINATGYMHNRLRMLTASFLVKDLGIAWRRGEAYFAEKLNDFDLAANNGNWQWAASSGCDAQPWFRVFNPVRQSVKFDPQGKFIRRYLPQLARLSDKLIHTPWLASPIEREAAGVGDDVYPPPIVDHEQARARTLERYRVVRKDSD</sequence>
<organism evidence="9 10">
    <name type="scientific">Paracidovorax wautersii</name>
    <dbReference type="NCBI Taxonomy" id="1177982"/>
    <lineage>
        <taxon>Bacteria</taxon>
        <taxon>Pseudomonadati</taxon>
        <taxon>Pseudomonadota</taxon>
        <taxon>Betaproteobacteria</taxon>
        <taxon>Burkholderiales</taxon>
        <taxon>Comamonadaceae</taxon>
        <taxon>Paracidovorax</taxon>
    </lineage>
</organism>
<comment type="cofactor">
    <cofactor evidence="5">
        <name>FAD</name>
        <dbReference type="ChEBI" id="CHEBI:57692"/>
    </cofactor>
    <text evidence="5">Binds 1 FAD per subunit.</text>
</comment>
<dbReference type="InterPro" id="IPR002081">
    <property type="entry name" value="Cryptochrome/DNA_photolyase_1"/>
</dbReference>
<comment type="cofactor">
    <cofactor evidence="1">
        <name>(6R)-5,10-methylene-5,6,7,8-tetrahydrofolate</name>
        <dbReference type="ChEBI" id="CHEBI:15636"/>
    </cofactor>
</comment>
<dbReference type="PROSITE" id="PS51645">
    <property type="entry name" value="PHR_CRY_ALPHA_BETA"/>
    <property type="match status" value="1"/>
</dbReference>
<dbReference type="Gene3D" id="3.40.50.620">
    <property type="entry name" value="HUPs"/>
    <property type="match status" value="1"/>
</dbReference>
<evidence type="ECO:0000256" key="2">
    <source>
        <dbReference type="ARBA" id="ARBA00022630"/>
    </source>
</evidence>
<dbReference type="Gene3D" id="1.10.579.10">
    <property type="entry name" value="DNA Cyclobutane Dipyrimidine Photolyase, subunit A, domain 3"/>
    <property type="match status" value="1"/>
</dbReference>
<dbReference type="AlphaFoldDB" id="A0A7V8FRM9"/>
<dbReference type="InterPro" id="IPR036134">
    <property type="entry name" value="Crypto/Photolyase_FAD-like_sf"/>
</dbReference>
<reference evidence="10" key="1">
    <citation type="journal article" date="2020" name="MBio">
        <title>Horizontal gene transfer to a defensive symbiont with a reduced genome amongst a multipartite beetle microbiome.</title>
        <authorList>
            <person name="Waterworth S.C."/>
            <person name="Florez L.V."/>
            <person name="Rees E.R."/>
            <person name="Hertweck C."/>
            <person name="Kaltenpoth M."/>
            <person name="Kwan J.C."/>
        </authorList>
    </citation>
    <scope>NUCLEOTIDE SEQUENCE [LARGE SCALE GENOMIC DNA]</scope>
</reference>
<feature type="binding site" evidence="5">
    <location>
        <position position="258"/>
    </location>
    <ligand>
        <name>FAD</name>
        <dbReference type="ChEBI" id="CHEBI:57692"/>
    </ligand>
</feature>
<gene>
    <name evidence="9" type="primary">phrA</name>
    <name evidence="9" type="ORF">GAK30_00606</name>
</gene>
<evidence type="ECO:0000256" key="5">
    <source>
        <dbReference type="PIRSR" id="PIRSR602081-1"/>
    </source>
</evidence>
<evidence type="ECO:0000256" key="3">
    <source>
        <dbReference type="ARBA" id="ARBA00022827"/>
    </source>
</evidence>
<dbReference type="Pfam" id="PF00875">
    <property type="entry name" value="DNA_photolyase"/>
    <property type="match status" value="1"/>
</dbReference>
<dbReference type="GO" id="GO:0006139">
    <property type="term" value="P:nucleobase-containing compound metabolic process"/>
    <property type="evidence" value="ECO:0007669"/>
    <property type="project" value="UniProtKB-ARBA"/>
</dbReference>
<feature type="binding site" evidence="5">
    <location>
        <begin position="408"/>
        <end position="410"/>
    </location>
    <ligand>
        <name>FAD</name>
        <dbReference type="ChEBI" id="CHEBI:57692"/>
    </ligand>
</feature>
<feature type="site" description="Electron transfer via tryptophanyl radical" evidence="6">
    <location>
        <position position="395"/>
    </location>
</feature>
<accession>A0A7V8FRM9</accession>
<evidence type="ECO:0000256" key="7">
    <source>
        <dbReference type="RuleBase" id="RU004182"/>
    </source>
</evidence>
<dbReference type="SUPFAM" id="SSF52425">
    <property type="entry name" value="Cryptochrome/photolyase, N-terminal domain"/>
    <property type="match status" value="1"/>
</dbReference>
<evidence type="ECO:0000313" key="10">
    <source>
        <dbReference type="Proteomes" id="UP000461670"/>
    </source>
</evidence>
<dbReference type="InterPro" id="IPR014729">
    <property type="entry name" value="Rossmann-like_a/b/a_fold"/>
</dbReference>
<dbReference type="GO" id="GO:0006950">
    <property type="term" value="P:response to stress"/>
    <property type="evidence" value="ECO:0007669"/>
    <property type="project" value="UniProtKB-ARBA"/>
</dbReference>
<dbReference type="InterPro" id="IPR036155">
    <property type="entry name" value="Crypto/Photolyase_N_sf"/>
</dbReference>
<dbReference type="InterPro" id="IPR005101">
    <property type="entry name" value="Cryptochr/Photolyase_FAD-bd"/>
</dbReference>
<evidence type="ECO:0000256" key="6">
    <source>
        <dbReference type="PIRSR" id="PIRSR602081-2"/>
    </source>
</evidence>
<feature type="binding site" evidence="5">
    <location>
        <position position="305"/>
    </location>
    <ligand>
        <name>FAD</name>
        <dbReference type="ChEBI" id="CHEBI:57692"/>
    </ligand>
</feature>
<dbReference type="PRINTS" id="PR00147">
    <property type="entry name" value="DNAPHOTLYASE"/>
</dbReference>
<feature type="binding site" evidence="5">
    <location>
        <begin position="308"/>
        <end position="315"/>
    </location>
    <ligand>
        <name>FAD</name>
        <dbReference type="ChEBI" id="CHEBI:57692"/>
    </ligand>
</feature>
<feature type="domain" description="Photolyase/cryptochrome alpha/beta" evidence="8">
    <location>
        <begin position="27"/>
        <end position="160"/>
    </location>
</feature>
<dbReference type="GO" id="GO:0009416">
    <property type="term" value="P:response to light stimulus"/>
    <property type="evidence" value="ECO:0007669"/>
    <property type="project" value="TreeGrafter"/>
</dbReference>
<dbReference type="PROSITE" id="PS00394">
    <property type="entry name" value="DNA_PHOTOLYASES_1_1"/>
    <property type="match status" value="1"/>
</dbReference>
<protein>
    <submittedName>
        <fullName evidence="9">Deoxyribodipyrimidine photo-lyase</fullName>
    </submittedName>
</protein>
<dbReference type="PROSITE" id="PS00691">
    <property type="entry name" value="DNA_PHOTOLYASES_1_2"/>
    <property type="match status" value="1"/>
</dbReference>
<evidence type="ECO:0000313" key="9">
    <source>
        <dbReference type="EMBL" id="KAF1023403.1"/>
    </source>
</evidence>
<name>A0A7V8FRM9_9BURK</name>
<dbReference type="InterPro" id="IPR018394">
    <property type="entry name" value="DNA_photolyase_1_CS_C"/>
</dbReference>
<dbReference type="SUPFAM" id="SSF48173">
    <property type="entry name" value="Cryptochrome/photolyase FAD-binding domain"/>
    <property type="match status" value="1"/>
</dbReference>
<keyword evidence="3 5" id="KW-0274">FAD</keyword>
<dbReference type="PANTHER" id="PTHR11455:SF9">
    <property type="entry name" value="CRYPTOCHROME CIRCADIAN CLOCK 5 ISOFORM X1"/>
    <property type="match status" value="1"/>
</dbReference>
<dbReference type="PANTHER" id="PTHR11455">
    <property type="entry name" value="CRYPTOCHROME"/>
    <property type="match status" value="1"/>
</dbReference>
<dbReference type="GO" id="GO:0003904">
    <property type="term" value="F:deoxyribodipyrimidine photo-lyase activity"/>
    <property type="evidence" value="ECO:0007669"/>
    <property type="project" value="TreeGrafter"/>
</dbReference>
<keyword evidence="9" id="KW-0456">Lyase</keyword>
<dbReference type="InterPro" id="IPR006050">
    <property type="entry name" value="DNA_photolyase_N"/>
</dbReference>
<evidence type="ECO:0000256" key="1">
    <source>
        <dbReference type="ARBA" id="ARBA00001932"/>
    </source>
</evidence>
<evidence type="ECO:0000256" key="4">
    <source>
        <dbReference type="ARBA" id="ARBA00022991"/>
    </source>
</evidence>
<comment type="similarity">
    <text evidence="7">Belongs to the DNA photolyase family.</text>
</comment>